<comment type="caution">
    <text evidence="1">The sequence shown here is derived from an EMBL/GenBank/DDBJ whole genome shotgun (WGS) entry which is preliminary data.</text>
</comment>
<dbReference type="AlphaFoldDB" id="A0A4U8UP85"/>
<accession>A0A4U8UP85</accession>
<protein>
    <submittedName>
        <fullName evidence="1">Uncharacterized protein</fullName>
    </submittedName>
</protein>
<proteinExistence type="predicted"/>
<reference evidence="1 2" key="1">
    <citation type="journal article" date="2015" name="Genome Biol.">
        <title>Comparative genomics of Steinernema reveals deeply conserved gene regulatory networks.</title>
        <authorList>
            <person name="Dillman A.R."/>
            <person name="Macchietto M."/>
            <person name="Porter C.F."/>
            <person name="Rogers A."/>
            <person name="Williams B."/>
            <person name="Antoshechkin I."/>
            <person name="Lee M.M."/>
            <person name="Goodwin Z."/>
            <person name="Lu X."/>
            <person name="Lewis E.E."/>
            <person name="Goodrich-Blair H."/>
            <person name="Stock S.P."/>
            <person name="Adams B.J."/>
            <person name="Sternberg P.W."/>
            <person name="Mortazavi A."/>
        </authorList>
    </citation>
    <scope>NUCLEOTIDE SEQUENCE [LARGE SCALE GENOMIC DNA]</scope>
    <source>
        <strain evidence="1 2">ALL</strain>
    </source>
</reference>
<evidence type="ECO:0000313" key="2">
    <source>
        <dbReference type="Proteomes" id="UP000298663"/>
    </source>
</evidence>
<name>A0A4U8UP85_STECR</name>
<gene>
    <name evidence="1" type="ORF">L596_002313</name>
</gene>
<organism evidence="1 2">
    <name type="scientific">Steinernema carpocapsae</name>
    <name type="common">Entomopathogenic nematode</name>
    <dbReference type="NCBI Taxonomy" id="34508"/>
    <lineage>
        <taxon>Eukaryota</taxon>
        <taxon>Metazoa</taxon>
        <taxon>Ecdysozoa</taxon>
        <taxon>Nematoda</taxon>
        <taxon>Chromadorea</taxon>
        <taxon>Rhabditida</taxon>
        <taxon>Tylenchina</taxon>
        <taxon>Panagrolaimomorpha</taxon>
        <taxon>Strongyloidoidea</taxon>
        <taxon>Steinernematidae</taxon>
        <taxon>Steinernema</taxon>
    </lineage>
</organism>
<evidence type="ECO:0000313" key="1">
    <source>
        <dbReference type="EMBL" id="TMS34796.1"/>
    </source>
</evidence>
<sequence length="143" mass="16205">MIVSDSFSSASPGDIPLYSFRNSNYPALERFQLSESRGLASLGLRCSTKLSTATEFLGFGCSCKTLRRWPFCWTKCYSEMLQGSRVETEPKCYNLFDRILVCYKVPTFGHEVCWTECYSLLDIRNDETGSGTLCLTSSEHDEQ</sequence>
<reference evidence="1 2" key="2">
    <citation type="journal article" date="2019" name="G3 (Bethesda)">
        <title>Hybrid Assembly of the Genome of the Entomopathogenic Nematode Steinernema carpocapsae Identifies the X-Chromosome.</title>
        <authorList>
            <person name="Serra L."/>
            <person name="Macchietto M."/>
            <person name="Macias-Munoz A."/>
            <person name="McGill C.J."/>
            <person name="Rodriguez I.M."/>
            <person name="Rodriguez B."/>
            <person name="Murad R."/>
            <person name="Mortazavi A."/>
        </authorList>
    </citation>
    <scope>NUCLEOTIDE SEQUENCE [LARGE SCALE GENOMIC DNA]</scope>
    <source>
        <strain evidence="1 2">ALL</strain>
    </source>
</reference>
<dbReference type="Proteomes" id="UP000298663">
    <property type="component" value="Unassembled WGS sequence"/>
</dbReference>
<keyword evidence="2" id="KW-1185">Reference proteome</keyword>
<dbReference type="EMBL" id="AZBU02000001">
    <property type="protein sequence ID" value="TMS34796.1"/>
    <property type="molecule type" value="Genomic_DNA"/>
</dbReference>